<keyword evidence="1" id="KW-0812">Transmembrane</keyword>
<organism evidence="3 4">
    <name type="scientific">Paenibacillus albus</name>
    <dbReference type="NCBI Taxonomy" id="2495582"/>
    <lineage>
        <taxon>Bacteria</taxon>
        <taxon>Bacillati</taxon>
        <taxon>Bacillota</taxon>
        <taxon>Bacilli</taxon>
        <taxon>Bacillales</taxon>
        <taxon>Paenibacillaceae</taxon>
        <taxon>Paenibacillus</taxon>
    </lineage>
</organism>
<dbReference type="Pfam" id="PF00149">
    <property type="entry name" value="Metallophos"/>
    <property type="match status" value="1"/>
</dbReference>
<evidence type="ECO:0000259" key="2">
    <source>
        <dbReference type="Pfam" id="PF00149"/>
    </source>
</evidence>
<dbReference type="Proteomes" id="UP000272528">
    <property type="component" value="Chromosome"/>
</dbReference>
<dbReference type="EMBL" id="CP034437">
    <property type="protein sequence ID" value="AZN41157.1"/>
    <property type="molecule type" value="Genomic_DNA"/>
</dbReference>
<dbReference type="AlphaFoldDB" id="A0A3Q8X6A7"/>
<reference evidence="4" key="1">
    <citation type="submission" date="2018-12" db="EMBL/GenBank/DDBJ databases">
        <title>Genome sequence of Peanibacillus sp.</title>
        <authorList>
            <person name="Subramani G."/>
            <person name="Srinivasan S."/>
            <person name="Kim M.K."/>
        </authorList>
    </citation>
    <scope>NUCLEOTIDE SEQUENCE [LARGE SCALE GENOMIC DNA]</scope>
    <source>
        <strain evidence="4">18JY67-1</strain>
    </source>
</reference>
<evidence type="ECO:0000313" key="3">
    <source>
        <dbReference type="EMBL" id="AZN41157.1"/>
    </source>
</evidence>
<accession>A0A3Q8X6A7</accession>
<dbReference type="InterPro" id="IPR004843">
    <property type="entry name" value="Calcineurin-like_PHP"/>
</dbReference>
<dbReference type="InterPro" id="IPR029052">
    <property type="entry name" value="Metallo-depent_PP-like"/>
</dbReference>
<keyword evidence="1" id="KW-0472">Membrane</keyword>
<name>A0A3Q8X6A7_9BACL</name>
<feature type="transmembrane region" description="Helical" evidence="1">
    <location>
        <begin position="504"/>
        <end position="536"/>
    </location>
</feature>
<evidence type="ECO:0000256" key="1">
    <source>
        <dbReference type="SAM" id="Phobius"/>
    </source>
</evidence>
<dbReference type="GO" id="GO:0016787">
    <property type="term" value="F:hydrolase activity"/>
    <property type="evidence" value="ECO:0007669"/>
    <property type="project" value="InterPro"/>
</dbReference>
<sequence>MIGGKVQKLVAKMIREPNARPRMVEWFNPAQLIVTGFRTVLSTVFGRYSDYRLIEAFNNQHAEQINDYAKEYMPDGKGGYMTDADGFYMPNKHQDRDEIWIDYVCDVGDGFNSTYSVAYALTQPELTLQTEYDVKHKGAKHTTKRGDILIFGGDQVYPTANSETYIKRLIAPYHIAQGFTGDPHPHVFAIPGNHDWYDGLIAFSRIFAARKWFNGWQSPQRRSYFALKLPHGWWLLGTDIQLNSDIDEQQVRYFEQVAEQIDPSERVILCNAEPYWVYKHKYKDYDPVYNENNLAYLEKMLKKRHIGIHVYLAGDSHHYRRFEYVPTQAGGKDDHSLKIEKITAGGGGAFLHPTHDIHDPFIPEIVFDDEEPLQFDRKMDFPSESESRRLTKQNFLFAWKNPLFGIVTAILYLLLCSSIQSEHTYPSSSASYAAIVSSSWTEIGRSPSAFIWTFIVLAGFWLFTDTHSRVYKWIAGPLHGAIHVAASFFIGCGAVYLASSGFHLAWGFGALLLSGILIAYGGWIIGSIIMGIYLYISLNWFGRHANEAFSAIQNENYKNFLRIHIAKNGDLTIYPVGIRTITRKWKQPAQRAEFGPMLEPDVPAGKRAATEPHLIEEPICIPSVRSH</sequence>
<dbReference type="PANTHER" id="PTHR34211:SF3">
    <property type="entry name" value="CALCINEURIN-LIKE METALLO-PHOSPHOESTERASE SUPERFAMILY PROTEIN"/>
    <property type="match status" value="1"/>
</dbReference>
<proteinExistence type="predicted"/>
<feature type="transmembrane region" description="Helical" evidence="1">
    <location>
        <begin position="449"/>
        <end position="466"/>
    </location>
</feature>
<protein>
    <submittedName>
        <fullName evidence="3">Metallophosphoesterase</fullName>
    </submittedName>
</protein>
<evidence type="ECO:0000313" key="4">
    <source>
        <dbReference type="Proteomes" id="UP000272528"/>
    </source>
</evidence>
<feature type="transmembrane region" description="Helical" evidence="1">
    <location>
        <begin position="478"/>
        <end position="498"/>
    </location>
</feature>
<feature type="domain" description="Calcineurin-like phosphoesterase" evidence="2">
    <location>
        <begin position="144"/>
        <end position="319"/>
    </location>
</feature>
<keyword evidence="4" id="KW-1185">Reference proteome</keyword>
<dbReference type="SUPFAM" id="SSF56300">
    <property type="entry name" value="Metallo-dependent phosphatases"/>
    <property type="match status" value="1"/>
</dbReference>
<dbReference type="RefSeq" id="WP_126016864.1">
    <property type="nucleotide sequence ID" value="NZ_CP034437.1"/>
</dbReference>
<dbReference type="PANTHER" id="PTHR34211">
    <property type="entry name" value="CALCINEURIN-LIKE METALLO-PHOSPHOESTERASE SUPERFAMILY PROTEIN"/>
    <property type="match status" value="1"/>
</dbReference>
<dbReference type="KEGG" id="palb:EJC50_16890"/>
<gene>
    <name evidence="3" type="ORF">EJC50_16890</name>
</gene>
<dbReference type="OrthoDB" id="500534at2"/>
<dbReference type="Gene3D" id="3.60.21.10">
    <property type="match status" value="1"/>
</dbReference>
<keyword evidence="1" id="KW-1133">Transmembrane helix</keyword>
<feature type="transmembrane region" description="Helical" evidence="1">
    <location>
        <begin position="395"/>
        <end position="415"/>
    </location>
</feature>